<dbReference type="PANTHER" id="PTHR43792:SF8">
    <property type="entry name" value="[RIBOSOMAL PROTEIN US5]-ALANINE N-ACETYLTRANSFERASE"/>
    <property type="match status" value="1"/>
</dbReference>
<dbReference type="RefSeq" id="WP_189036374.1">
    <property type="nucleotide sequence ID" value="NZ_BMMP01000004.1"/>
</dbReference>
<accession>A0ABQ2M3A4</accession>
<dbReference type="SUPFAM" id="SSF55729">
    <property type="entry name" value="Acyl-CoA N-acyltransferases (Nat)"/>
    <property type="match status" value="1"/>
</dbReference>
<protein>
    <submittedName>
        <fullName evidence="5">Acetyltransferase</fullName>
    </submittedName>
</protein>
<evidence type="ECO:0000256" key="2">
    <source>
        <dbReference type="ARBA" id="ARBA00023315"/>
    </source>
</evidence>
<organism evidence="5 6">
    <name type="scientific">Streptomyces daqingensis</name>
    <dbReference type="NCBI Taxonomy" id="1472640"/>
    <lineage>
        <taxon>Bacteria</taxon>
        <taxon>Bacillati</taxon>
        <taxon>Actinomycetota</taxon>
        <taxon>Actinomycetes</taxon>
        <taxon>Kitasatosporales</taxon>
        <taxon>Streptomycetaceae</taxon>
        <taxon>Streptomyces</taxon>
    </lineage>
</organism>
<gene>
    <name evidence="5" type="ORF">GCM10012287_16050</name>
</gene>
<dbReference type="Gene3D" id="3.40.630.30">
    <property type="match status" value="1"/>
</dbReference>
<keyword evidence="1" id="KW-0808">Transferase</keyword>
<dbReference type="PROSITE" id="PS51186">
    <property type="entry name" value="GNAT"/>
    <property type="match status" value="1"/>
</dbReference>
<name>A0ABQ2M3A4_9ACTN</name>
<dbReference type="EMBL" id="BMMP01000004">
    <property type="protein sequence ID" value="GGO46230.1"/>
    <property type="molecule type" value="Genomic_DNA"/>
</dbReference>
<evidence type="ECO:0000256" key="1">
    <source>
        <dbReference type="ARBA" id="ARBA00022679"/>
    </source>
</evidence>
<dbReference type="PANTHER" id="PTHR43792">
    <property type="entry name" value="GNAT FAMILY, PUTATIVE (AFU_ORTHOLOGUE AFUA_3G00765)-RELATED-RELATED"/>
    <property type="match status" value="1"/>
</dbReference>
<proteinExistence type="inferred from homology"/>
<dbReference type="Pfam" id="PF13302">
    <property type="entry name" value="Acetyltransf_3"/>
    <property type="match status" value="1"/>
</dbReference>
<comment type="caution">
    <text evidence="5">The sequence shown here is derived from an EMBL/GenBank/DDBJ whole genome shotgun (WGS) entry which is preliminary data.</text>
</comment>
<evidence type="ECO:0000256" key="3">
    <source>
        <dbReference type="ARBA" id="ARBA00038502"/>
    </source>
</evidence>
<evidence type="ECO:0000259" key="4">
    <source>
        <dbReference type="PROSITE" id="PS51186"/>
    </source>
</evidence>
<evidence type="ECO:0000313" key="6">
    <source>
        <dbReference type="Proteomes" id="UP000631535"/>
    </source>
</evidence>
<sequence>MASADSEFLLSGPRVGIRRVTCEDRDEIAALARESAELHRPWVPQRDMSREAFAQYVARFQEPTHEGYLVCLRHGGDIVGGVNVNNIVRGSLQRGTLGYVAYAPAAGRGYMTEGLGLVIRYAFEELGLHRLEADIQPENTRSSKLVARLGFRLEGHSPAFQLIQGEWRDHDRWAITRQDLERTD</sequence>
<comment type="similarity">
    <text evidence="3">Belongs to the acetyltransferase family. RimJ subfamily.</text>
</comment>
<dbReference type="InterPro" id="IPR000182">
    <property type="entry name" value="GNAT_dom"/>
</dbReference>
<keyword evidence="6" id="KW-1185">Reference proteome</keyword>
<feature type="domain" description="N-acetyltransferase" evidence="4">
    <location>
        <begin position="15"/>
        <end position="178"/>
    </location>
</feature>
<dbReference type="InterPro" id="IPR016181">
    <property type="entry name" value="Acyl_CoA_acyltransferase"/>
</dbReference>
<reference evidence="6" key="1">
    <citation type="journal article" date="2019" name="Int. J. Syst. Evol. Microbiol.">
        <title>The Global Catalogue of Microorganisms (GCM) 10K type strain sequencing project: providing services to taxonomists for standard genome sequencing and annotation.</title>
        <authorList>
            <consortium name="The Broad Institute Genomics Platform"/>
            <consortium name="The Broad Institute Genome Sequencing Center for Infectious Disease"/>
            <person name="Wu L."/>
            <person name="Ma J."/>
        </authorList>
    </citation>
    <scope>NUCLEOTIDE SEQUENCE [LARGE SCALE GENOMIC DNA]</scope>
    <source>
        <strain evidence="6">CGMCC 4.7178</strain>
    </source>
</reference>
<keyword evidence="2" id="KW-0012">Acyltransferase</keyword>
<dbReference type="InterPro" id="IPR051531">
    <property type="entry name" value="N-acetyltransferase"/>
</dbReference>
<evidence type="ECO:0000313" key="5">
    <source>
        <dbReference type="EMBL" id="GGO46230.1"/>
    </source>
</evidence>
<dbReference type="Proteomes" id="UP000631535">
    <property type="component" value="Unassembled WGS sequence"/>
</dbReference>